<accession>A0A919AP25</accession>
<reference evidence="2" key="1">
    <citation type="journal article" date="2014" name="Int. J. Syst. Evol. Microbiol.">
        <title>Complete genome sequence of Corynebacterium casei LMG S-19264T (=DSM 44701T), isolated from a smear-ripened cheese.</title>
        <authorList>
            <consortium name="US DOE Joint Genome Institute (JGI-PGF)"/>
            <person name="Walter F."/>
            <person name="Albersmeier A."/>
            <person name="Kalinowski J."/>
            <person name="Ruckert C."/>
        </authorList>
    </citation>
    <scope>NUCLEOTIDE SEQUENCE</scope>
    <source>
        <strain evidence="2">KCTC 42590</strain>
    </source>
</reference>
<evidence type="ECO:0000259" key="1">
    <source>
        <dbReference type="Pfam" id="PF25109"/>
    </source>
</evidence>
<dbReference type="Gene3D" id="3.40.50.1000">
    <property type="entry name" value="HAD superfamily/HAD-like"/>
    <property type="match status" value="1"/>
</dbReference>
<dbReference type="InterPro" id="IPR056782">
    <property type="entry name" value="HAD_PNKP"/>
</dbReference>
<feature type="domain" description="Polynucleotide kinase PNKP phosphatase" evidence="1">
    <location>
        <begin position="4"/>
        <end position="147"/>
    </location>
</feature>
<keyword evidence="3" id="KW-1185">Reference proteome</keyword>
<dbReference type="InterPro" id="IPR036412">
    <property type="entry name" value="HAD-like_sf"/>
</dbReference>
<gene>
    <name evidence="2" type="ORF">GCM10017044_10510</name>
</gene>
<dbReference type="InterPro" id="IPR023214">
    <property type="entry name" value="HAD_sf"/>
</dbReference>
<dbReference type="RefSeq" id="WP_191250530.1">
    <property type="nucleotide sequence ID" value="NZ_BNCI01000001.1"/>
</dbReference>
<evidence type="ECO:0000313" key="3">
    <source>
        <dbReference type="Proteomes" id="UP000630923"/>
    </source>
</evidence>
<dbReference type="EMBL" id="BNCI01000001">
    <property type="protein sequence ID" value="GHF17922.1"/>
    <property type="molecule type" value="Genomic_DNA"/>
</dbReference>
<name>A0A919AP25_9PROT</name>
<protein>
    <recommendedName>
        <fullName evidence="1">Polynucleotide kinase PNKP phosphatase domain-containing protein</fullName>
    </recommendedName>
</protein>
<sequence>MKPLVLFDVDGTLADIAHRRHFVQNGKKDWRAFFKHMGDDTPNAPVVGLYQALQASDRYDLVIVSARPDNYRELTEQWLVWNGISFDRLIMRKETDNRPDTEVKKDILDMLLAEGREIAFVVDDRDCVVDMWRQNGIACLQCAPGAF</sequence>
<reference evidence="2" key="2">
    <citation type="submission" date="2020-09" db="EMBL/GenBank/DDBJ databases">
        <authorList>
            <person name="Sun Q."/>
            <person name="Kim S."/>
        </authorList>
    </citation>
    <scope>NUCLEOTIDE SEQUENCE</scope>
    <source>
        <strain evidence="2">KCTC 42590</strain>
    </source>
</reference>
<comment type="caution">
    <text evidence="2">The sequence shown here is derived from an EMBL/GenBank/DDBJ whole genome shotgun (WGS) entry which is preliminary data.</text>
</comment>
<proteinExistence type="predicted"/>
<dbReference type="Pfam" id="PF25109">
    <property type="entry name" value="HAD_PNKP"/>
    <property type="match status" value="1"/>
</dbReference>
<evidence type="ECO:0000313" key="2">
    <source>
        <dbReference type="EMBL" id="GHF17922.1"/>
    </source>
</evidence>
<dbReference type="SUPFAM" id="SSF56784">
    <property type="entry name" value="HAD-like"/>
    <property type="match status" value="1"/>
</dbReference>
<dbReference type="AlphaFoldDB" id="A0A919AP25"/>
<dbReference type="Proteomes" id="UP000630923">
    <property type="component" value="Unassembled WGS sequence"/>
</dbReference>
<organism evidence="2 3">
    <name type="scientific">Kordiimonas sediminis</name>
    <dbReference type="NCBI Taxonomy" id="1735581"/>
    <lineage>
        <taxon>Bacteria</taxon>
        <taxon>Pseudomonadati</taxon>
        <taxon>Pseudomonadota</taxon>
        <taxon>Alphaproteobacteria</taxon>
        <taxon>Kordiimonadales</taxon>
        <taxon>Kordiimonadaceae</taxon>
        <taxon>Kordiimonas</taxon>
    </lineage>
</organism>